<dbReference type="PANTHER" id="PTHR37540">
    <property type="entry name" value="TRANSCRIPTION FACTOR (ACR-2), PUTATIVE-RELATED-RELATED"/>
    <property type="match status" value="1"/>
</dbReference>
<evidence type="ECO:0000256" key="1">
    <source>
        <dbReference type="SAM" id="MobiDB-lite"/>
    </source>
</evidence>
<protein>
    <submittedName>
        <fullName evidence="2">Uncharacterized protein</fullName>
    </submittedName>
</protein>
<dbReference type="Pfam" id="PF11951">
    <property type="entry name" value="Fungal_trans_2"/>
    <property type="match status" value="1"/>
</dbReference>
<feature type="region of interest" description="Disordered" evidence="1">
    <location>
        <begin position="1"/>
        <end position="101"/>
    </location>
</feature>
<name>A0A1L7X4U0_9HELO</name>
<feature type="compositionally biased region" description="Low complexity" evidence="1">
    <location>
        <begin position="87"/>
        <end position="101"/>
    </location>
</feature>
<evidence type="ECO:0000313" key="2">
    <source>
        <dbReference type="EMBL" id="CZR60017.1"/>
    </source>
</evidence>
<organism evidence="2 3">
    <name type="scientific">Phialocephala subalpina</name>
    <dbReference type="NCBI Taxonomy" id="576137"/>
    <lineage>
        <taxon>Eukaryota</taxon>
        <taxon>Fungi</taxon>
        <taxon>Dikarya</taxon>
        <taxon>Ascomycota</taxon>
        <taxon>Pezizomycotina</taxon>
        <taxon>Leotiomycetes</taxon>
        <taxon>Helotiales</taxon>
        <taxon>Mollisiaceae</taxon>
        <taxon>Phialocephala</taxon>
        <taxon>Phialocephala fortinii species complex</taxon>
    </lineage>
</organism>
<dbReference type="InterPro" id="IPR021858">
    <property type="entry name" value="Fun_TF"/>
</dbReference>
<accession>A0A1L7X4U0</accession>
<dbReference type="STRING" id="576137.A0A1L7X4U0"/>
<dbReference type="OrthoDB" id="4159781at2759"/>
<dbReference type="EMBL" id="FJOG01000015">
    <property type="protein sequence ID" value="CZR60017.1"/>
    <property type="molecule type" value="Genomic_DNA"/>
</dbReference>
<reference evidence="2 3" key="1">
    <citation type="submission" date="2016-03" db="EMBL/GenBank/DDBJ databases">
        <authorList>
            <person name="Ploux O."/>
        </authorList>
    </citation>
    <scope>NUCLEOTIDE SEQUENCE [LARGE SCALE GENOMIC DNA]</scope>
    <source>
        <strain evidence="2 3">UAMH 11012</strain>
    </source>
</reference>
<proteinExistence type="predicted"/>
<evidence type="ECO:0000313" key="3">
    <source>
        <dbReference type="Proteomes" id="UP000184330"/>
    </source>
</evidence>
<sequence>MNRKGFAGNGNRVPERSKVTAASVPKPPAFSFVTITNPNESKTRSKKRAVRSHVAYYQHHKDDERYDIPPTHRRSTSKRIAKIEGASRTSTPTPTLSSESSSESINFQILLSDGLAGTEFDALGKGFGATPISPPFSGTRIDPFRSYPVRWKPFYDPILDFYLTYILVDTPSIDREGEVFLLRTTWFPFIMKSPTTFYAALAFAGSIYHFRKKLSLGHPSLLNLRQKAISGINESLSSSKAGPDDTTIGAVFCMSILESMYGDSDSYKVHITGLQRMVDMRGGLKSLGLEGLLERMILWLDFNHAKVHGTPWVFKESVEASRRASPFKHPKDPAVDLGRTRILR</sequence>
<dbReference type="PANTHER" id="PTHR37540:SF5">
    <property type="entry name" value="TRANSCRIPTION FACTOR DOMAIN-CONTAINING PROTEIN"/>
    <property type="match status" value="1"/>
</dbReference>
<feature type="compositionally biased region" description="Basic residues" evidence="1">
    <location>
        <begin position="71"/>
        <end position="80"/>
    </location>
</feature>
<keyword evidence="3" id="KW-1185">Reference proteome</keyword>
<gene>
    <name evidence="2" type="ORF">PAC_09912</name>
</gene>
<dbReference type="Proteomes" id="UP000184330">
    <property type="component" value="Unassembled WGS sequence"/>
</dbReference>
<dbReference type="AlphaFoldDB" id="A0A1L7X4U0"/>